<dbReference type="AlphaFoldDB" id="A0A9P6TUQ2"/>
<sequence length="53" mass="5851">MAHPKKTSTGHITVVSGSNSTDSKGNEYIAYINQDTEGYAQSFKFAMLRENPK</sequence>
<comment type="caution">
    <text evidence="2">The sequence shown here is derived from an EMBL/GenBank/DDBJ whole genome shotgun (WGS) entry which is preliminary data.</text>
</comment>
<evidence type="ECO:0000313" key="2">
    <source>
        <dbReference type="EMBL" id="KAG0247978.1"/>
    </source>
</evidence>
<proteinExistence type="predicted"/>
<organism evidence="2 3">
    <name type="scientific">Actinomortierella ambigua</name>
    <dbReference type="NCBI Taxonomy" id="1343610"/>
    <lineage>
        <taxon>Eukaryota</taxon>
        <taxon>Fungi</taxon>
        <taxon>Fungi incertae sedis</taxon>
        <taxon>Mucoromycota</taxon>
        <taxon>Mortierellomycotina</taxon>
        <taxon>Mortierellomycetes</taxon>
        <taxon>Mortierellales</taxon>
        <taxon>Mortierellaceae</taxon>
        <taxon>Actinomortierella</taxon>
    </lineage>
</organism>
<keyword evidence="3" id="KW-1185">Reference proteome</keyword>
<name>A0A9P6TUQ2_9FUNG</name>
<gene>
    <name evidence="2" type="ORF">DFQ27_001317</name>
</gene>
<feature type="region of interest" description="Disordered" evidence="1">
    <location>
        <begin position="1"/>
        <end position="20"/>
    </location>
</feature>
<feature type="compositionally biased region" description="Polar residues" evidence="1">
    <location>
        <begin position="9"/>
        <end position="20"/>
    </location>
</feature>
<dbReference type="OrthoDB" id="2422126at2759"/>
<reference evidence="2" key="1">
    <citation type="journal article" date="2020" name="Fungal Divers.">
        <title>Resolving the Mortierellaceae phylogeny through synthesis of multi-gene phylogenetics and phylogenomics.</title>
        <authorList>
            <person name="Vandepol N."/>
            <person name="Liber J."/>
            <person name="Desiro A."/>
            <person name="Na H."/>
            <person name="Kennedy M."/>
            <person name="Barry K."/>
            <person name="Grigoriev I.V."/>
            <person name="Miller A.N."/>
            <person name="O'Donnell K."/>
            <person name="Stajich J.E."/>
            <person name="Bonito G."/>
        </authorList>
    </citation>
    <scope>NUCLEOTIDE SEQUENCE</scope>
    <source>
        <strain evidence="2">BC1065</strain>
    </source>
</reference>
<protein>
    <submittedName>
        <fullName evidence="2">Uncharacterized protein</fullName>
    </submittedName>
</protein>
<accession>A0A9P6TUQ2</accession>
<evidence type="ECO:0000256" key="1">
    <source>
        <dbReference type="SAM" id="MobiDB-lite"/>
    </source>
</evidence>
<dbReference type="Proteomes" id="UP000807716">
    <property type="component" value="Unassembled WGS sequence"/>
</dbReference>
<evidence type="ECO:0000313" key="3">
    <source>
        <dbReference type="Proteomes" id="UP000807716"/>
    </source>
</evidence>
<dbReference type="EMBL" id="JAAAJB010001428">
    <property type="protein sequence ID" value="KAG0247978.1"/>
    <property type="molecule type" value="Genomic_DNA"/>
</dbReference>